<dbReference type="Gene3D" id="3.40.50.12780">
    <property type="entry name" value="N-terminal domain of ligase-like"/>
    <property type="match status" value="2"/>
</dbReference>
<dbReference type="SUPFAM" id="SSF53335">
    <property type="entry name" value="S-adenosyl-L-methionine-dependent methyltransferases"/>
    <property type="match status" value="1"/>
</dbReference>
<evidence type="ECO:0000256" key="5">
    <source>
        <dbReference type="ARBA" id="ARBA00006484"/>
    </source>
</evidence>
<dbReference type="GO" id="GO:0047527">
    <property type="term" value="F:2,3-dihydroxybenzoate-serine ligase activity"/>
    <property type="evidence" value="ECO:0007669"/>
    <property type="project" value="TreeGrafter"/>
</dbReference>
<keyword evidence="7" id="KW-0963">Cytoplasm</keyword>
<evidence type="ECO:0000256" key="9">
    <source>
        <dbReference type="ARBA" id="ARBA00022679"/>
    </source>
</evidence>
<dbReference type="Pfam" id="PF22621">
    <property type="entry name" value="CurL-like_PKS_C"/>
    <property type="match status" value="1"/>
</dbReference>
<dbReference type="SMART" id="SM00823">
    <property type="entry name" value="PKS_PP"/>
    <property type="match status" value="6"/>
</dbReference>
<dbReference type="InterPro" id="IPR000873">
    <property type="entry name" value="AMP-dep_synth/lig_dom"/>
</dbReference>
<dbReference type="PROSITE" id="PS50075">
    <property type="entry name" value="CARRIER"/>
    <property type="match status" value="5"/>
</dbReference>
<organism evidence="15 16">
    <name type="scientific">Lysobacter enzymogenes</name>
    <dbReference type="NCBI Taxonomy" id="69"/>
    <lineage>
        <taxon>Bacteria</taxon>
        <taxon>Pseudomonadati</taxon>
        <taxon>Pseudomonadota</taxon>
        <taxon>Gammaproteobacteria</taxon>
        <taxon>Lysobacterales</taxon>
        <taxon>Lysobacteraceae</taxon>
        <taxon>Lysobacter</taxon>
    </lineage>
</organism>
<dbReference type="InterPro" id="IPR014030">
    <property type="entry name" value="Ketoacyl_synth_N"/>
</dbReference>
<feature type="domain" description="Carrier" evidence="13">
    <location>
        <begin position="1899"/>
        <end position="1974"/>
    </location>
</feature>
<dbReference type="SUPFAM" id="SSF47336">
    <property type="entry name" value="ACP-like"/>
    <property type="match status" value="6"/>
</dbReference>
<dbReference type="CDD" id="cd19531">
    <property type="entry name" value="LCL_NRPS-like"/>
    <property type="match status" value="2"/>
</dbReference>
<dbReference type="CDD" id="cd05930">
    <property type="entry name" value="A_NRPS"/>
    <property type="match status" value="1"/>
</dbReference>
<dbReference type="GO" id="GO:0006633">
    <property type="term" value="P:fatty acid biosynthetic process"/>
    <property type="evidence" value="ECO:0007669"/>
    <property type="project" value="InterPro"/>
</dbReference>
<dbReference type="InterPro" id="IPR016039">
    <property type="entry name" value="Thiolase-like"/>
</dbReference>
<dbReference type="Pfam" id="PF13193">
    <property type="entry name" value="AMP-binding_C"/>
    <property type="match status" value="2"/>
</dbReference>
<dbReference type="InterPro" id="IPR025110">
    <property type="entry name" value="AMP-bd_C"/>
</dbReference>
<dbReference type="EMBL" id="AP014940">
    <property type="protein sequence ID" value="BAV98004.1"/>
    <property type="molecule type" value="Genomic_DNA"/>
</dbReference>
<dbReference type="InterPro" id="IPR010071">
    <property type="entry name" value="AA_adenyl_dom"/>
</dbReference>
<evidence type="ECO:0000256" key="4">
    <source>
        <dbReference type="ARBA" id="ARBA00005194"/>
    </source>
</evidence>
<dbReference type="InterPro" id="IPR036291">
    <property type="entry name" value="NAD(P)-bd_dom_sf"/>
</dbReference>
<dbReference type="Gene3D" id="3.40.50.980">
    <property type="match status" value="2"/>
</dbReference>
<dbReference type="FunFam" id="3.30.559.10:FF:000012">
    <property type="entry name" value="Non-ribosomal peptide synthetase"/>
    <property type="match status" value="1"/>
</dbReference>
<dbReference type="PROSITE" id="PS52004">
    <property type="entry name" value="KS3_2"/>
    <property type="match status" value="3"/>
</dbReference>
<dbReference type="PANTHER" id="PTHR45527">
    <property type="entry name" value="NONRIBOSOMAL PEPTIDE SYNTHETASE"/>
    <property type="match status" value="1"/>
</dbReference>
<dbReference type="Gene3D" id="3.40.50.720">
    <property type="entry name" value="NAD(P)-binding Rossmann-like Domain"/>
    <property type="match status" value="2"/>
</dbReference>
<dbReference type="InterPro" id="IPR020806">
    <property type="entry name" value="PKS_PP-bd"/>
</dbReference>
<accession>A0AAU9AR37</accession>
<dbReference type="KEGG" id="lem:LEN_2517"/>
<comment type="function">
    <text evidence="12">Involved in production of the polyketide antibiotic thailandamide.</text>
</comment>
<dbReference type="GO" id="GO:0009366">
    <property type="term" value="C:enterobactin synthetase complex"/>
    <property type="evidence" value="ECO:0007669"/>
    <property type="project" value="TreeGrafter"/>
</dbReference>
<dbReference type="Gene3D" id="3.30.559.30">
    <property type="entry name" value="Nonribosomal peptide synthetase, condensation domain"/>
    <property type="match status" value="2"/>
</dbReference>
<evidence type="ECO:0000259" key="14">
    <source>
        <dbReference type="PROSITE" id="PS52004"/>
    </source>
</evidence>
<dbReference type="Pfam" id="PF00550">
    <property type="entry name" value="PP-binding"/>
    <property type="match status" value="6"/>
</dbReference>
<name>A0AAU9AR37_LYSEN</name>
<evidence type="ECO:0000256" key="12">
    <source>
        <dbReference type="ARBA" id="ARBA00054155"/>
    </source>
</evidence>
<dbReference type="Pfam" id="PF08659">
    <property type="entry name" value="KR"/>
    <property type="match status" value="2"/>
</dbReference>
<feature type="domain" description="Ketosynthase family 3 (KS3)" evidence="14">
    <location>
        <begin position="5464"/>
        <end position="5885"/>
    </location>
</feature>
<dbReference type="InterPro" id="IPR013217">
    <property type="entry name" value="Methyltransf_12"/>
</dbReference>
<evidence type="ECO:0000256" key="7">
    <source>
        <dbReference type="ARBA" id="ARBA00022490"/>
    </source>
</evidence>
<dbReference type="SUPFAM" id="SSF56801">
    <property type="entry name" value="Acetyl-CoA synthetase-like"/>
    <property type="match status" value="3"/>
</dbReference>
<evidence type="ECO:0000256" key="11">
    <source>
        <dbReference type="ARBA" id="ARBA00023054"/>
    </source>
</evidence>
<dbReference type="FunFam" id="2.30.38.10:FF:000001">
    <property type="entry name" value="Non-ribosomal peptide synthetase PvdI"/>
    <property type="match status" value="1"/>
</dbReference>
<dbReference type="InterPro" id="IPR020841">
    <property type="entry name" value="PKS_Beta-ketoAc_synthase_dom"/>
</dbReference>
<keyword evidence="6" id="KW-0596">Phosphopantetheine</keyword>
<dbReference type="FunFam" id="3.40.47.10:FF:000019">
    <property type="entry name" value="Polyketide synthase type I"/>
    <property type="match status" value="2"/>
</dbReference>
<dbReference type="InterPro" id="IPR029063">
    <property type="entry name" value="SAM-dependent_MTases_sf"/>
</dbReference>
<dbReference type="Gene3D" id="3.40.50.150">
    <property type="entry name" value="Vaccinia Virus protein VP39"/>
    <property type="match status" value="1"/>
</dbReference>
<dbReference type="Pfam" id="PF00501">
    <property type="entry name" value="AMP-binding"/>
    <property type="match status" value="3"/>
</dbReference>
<dbReference type="InterPro" id="IPR023213">
    <property type="entry name" value="CAT-like_dom_sf"/>
</dbReference>
<evidence type="ECO:0000256" key="1">
    <source>
        <dbReference type="ARBA" id="ARBA00001957"/>
    </source>
</evidence>
<dbReference type="FunFam" id="1.10.1200.10:FF:000005">
    <property type="entry name" value="Nonribosomal peptide synthetase 1"/>
    <property type="match status" value="1"/>
</dbReference>
<dbReference type="InterPro" id="IPR013968">
    <property type="entry name" value="PKS_KR"/>
</dbReference>
<dbReference type="Pfam" id="PF02801">
    <property type="entry name" value="Ketoacyl-synt_C"/>
    <property type="match status" value="3"/>
</dbReference>
<dbReference type="SMART" id="SM01294">
    <property type="entry name" value="PKS_PP_betabranch"/>
    <property type="match status" value="2"/>
</dbReference>
<comment type="pathway">
    <text evidence="3">Antibiotic biosynthesis.</text>
</comment>
<dbReference type="CDD" id="cd00833">
    <property type="entry name" value="PKS"/>
    <property type="match status" value="3"/>
</dbReference>
<dbReference type="Gene3D" id="3.40.47.10">
    <property type="match status" value="3"/>
</dbReference>
<evidence type="ECO:0000313" key="15">
    <source>
        <dbReference type="EMBL" id="BAV98004.1"/>
    </source>
</evidence>
<dbReference type="SUPFAM" id="SSF52777">
    <property type="entry name" value="CoA-dependent acyltransferases"/>
    <property type="match status" value="4"/>
</dbReference>
<dbReference type="InterPro" id="IPR042099">
    <property type="entry name" value="ANL_N_sf"/>
</dbReference>
<feature type="domain" description="Carrier" evidence="13">
    <location>
        <begin position="5350"/>
        <end position="5427"/>
    </location>
</feature>
<evidence type="ECO:0000256" key="3">
    <source>
        <dbReference type="ARBA" id="ARBA00004792"/>
    </source>
</evidence>
<dbReference type="InterPro" id="IPR001242">
    <property type="entry name" value="Condensation_dom"/>
</dbReference>
<dbReference type="Pfam" id="PF08242">
    <property type="entry name" value="Methyltransf_12"/>
    <property type="match status" value="1"/>
</dbReference>
<protein>
    <submittedName>
        <fullName evidence="15">NRPS/PKS hybrid synthase</fullName>
    </submittedName>
</protein>
<feature type="domain" description="Ketosynthase family 3 (KS3)" evidence="14">
    <location>
        <begin position="4243"/>
        <end position="4678"/>
    </location>
</feature>
<dbReference type="PANTHER" id="PTHR45527:SF1">
    <property type="entry name" value="FATTY ACID SYNTHASE"/>
    <property type="match status" value="1"/>
</dbReference>
<comment type="similarity">
    <text evidence="5">Belongs to the short-chain dehydrogenases/reductases (SDR) family.</text>
</comment>
<dbReference type="GO" id="GO:0004315">
    <property type="term" value="F:3-oxoacyl-[acyl-carrier-protein] synthase activity"/>
    <property type="evidence" value="ECO:0007669"/>
    <property type="project" value="InterPro"/>
</dbReference>
<comment type="pathway">
    <text evidence="4">Lipid metabolism; fatty acid biosynthesis.</text>
</comment>
<dbReference type="CDD" id="cd12116">
    <property type="entry name" value="A_NRPS_Ta1_like"/>
    <property type="match status" value="1"/>
</dbReference>
<dbReference type="InterPro" id="IPR036736">
    <property type="entry name" value="ACP-like_sf"/>
</dbReference>
<dbReference type="Pfam" id="PF00109">
    <property type="entry name" value="ketoacyl-synt"/>
    <property type="match status" value="3"/>
</dbReference>
<dbReference type="SUPFAM" id="SSF53901">
    <property type="entry name" value="Thiolase-like"/>
    <property type="match status" value="3"/>
</dbReference>
<dbReference type="InterPro" id="IPR006162">
    <property type="entry name" value="Ppantetheine_attach_site"/>
</dbReference>
<dbReference type="InterPro" id="IPR054514">
    <property type="entry name" value="RhiE-like_linker"/>
</dbReference>
<dbReference type="GO" id="GO:0005829">
    <property type="term" value="C:cytosol"/>
    <property type="evidence" value="ECO:0007669"/>
    <property type="project" value="TreeGrafter"/>
</dbReference>
<dbReference type="GO" id="GO:0043041">
    <property type="term" value="P:amino acid activation for nonribosomal peptide biosynthetic process"/>
    <property type="evidence" value="ECO:0007669"/>
    <property type="project" value="TreeGrafter"/>
</dbReference>
<sequence>MLVAATLAVLRAGAAYLPIDPRTPPARIAFMLEDCAAPLLLTEADLCAQPQPPGRRVLRLDRDWEQIESAAAAAPARPFAAGELAYVIYTSGSTGQPKGVPVPQANVTALFDAAQPRFGFGAHDVWSLFHSYAFDFSVWELWGALLYGGRLVLVPAQVARDSQAFYRLASDEGVTVLNQTPSAFAQFAAVDESMRLPLQLRLVIFGGEALRFGELRGWFERHGDARPQLVNMYGITETTVHVTERDVAAAEAVRAPASLIGRALPHLRLFVLDESLRPVADGEAGELCVSGAGLAWGYLNRAALTAARFVASPFGHGERLYRSGDLARRTADGDIEYLGRLDQQVKLRGFRIELGEIEAALLRHPGVRQSVVTKRDGDGQPRLVAYVVAEPAQADAAAARADDSVGQWQALYQDTYRPEQDADFRPSFVGWHSSYTGAPIELAQMQQWLDATAERVLTRRPQRLLEIGCGVGLVLERLAPHCRSYVATDLSSVAIGRLQRWLGASEGLEHVRLSAQPADDFAGLPDGFDTVVLNSVVQYFPSADYLIEVLRQASERVAPGGRIFVGDVRHHGLMRAFHASVQFAKADDEADAARLRAAIERGMRQDKELLLGPEFFRALPQRLANIGAVEILLKRGDADNELNQYRYDVWLHVGPRATSRPAEPWRAQGDDALAELDAHLSRQRPSRLRVELVNARLSADLRRLALLDEAAPALSWRELNERAGASCAAGVEPEALWHLGERHGYQVAIAWSEHSPGHLLATFSDPDAAGQGEPAHSAEFAEPLDADPRAYANDPLAAAAQHAFVRGLREHLRAILPEHMLPAATVVLPALPLTVNGKVDRARLPAPEERPDVADYAEPHTALQRSLAGIFAEVLRLDRVGLHDDFFELGGHSLLAMRVVAQLRAQLALELPLRAIFDHPTVAALEQAAQSAGAALTAPPLTQHPDRESIALSFAQERLWFLEQLGTVGAAYHVPLAFRIRGALDRGALDAALAQLLQRHEMLRTRFVLDGEEPRQRIDPAPAQPLSVEDLSALDPARAQAFVDERLEREALHRTDLERGPLFRAQLLRLNEREHVLILAAHHIAADGWSHTVLLGELGALYEAHARGAEPALPPPRLQYADYAMWQRRWLQAPQLEQQLRYWTAQLADAPELIALPSDRPRPPTATFAGAMHRFELPAALARRLPGFAREHGATAFMVLLAAFQALLARWSGSDDIVVGTPTAGRTHRDTEPLIGLFINTLALRARVDTGASFAALLAQAKDAALAAFAHQELPFEQVVAALKPHRDLSRQPIVQVIFALQNTPPTALRLAGAQTERIDLPSRSAKYDLTLNLIEAEGRLNAEIEYATDLFDAATIARLGDMYAALLDAAMVDPTQAVSRLRLGATPAPVRAAAAADATVCDLFAAQAARTPDAPALESAGARLSYAELDRRAQRMARQLRRRGIGAGDLVAVVSDHEVDTFVALLATLKAGAAYLPLDAAAPAERLRHVLEDARPGLILADAAALAALPQPLPPALSFQACAAADDDDVQPLPGPAPGDLAYAIYTSGSTGAPKGVLIEHRGLRDLALAQIERFALAPHSRLLQFASLGFDASVSEVFTAWCSGACLCLPGRAHALAGDELAAVLNQRAISHVTLPPSVVPGLVEAGGAPALQTLVVAGEACPAAIVRSWPTPVRFVNAYGPTETTVCATSHECDRADPRDPPVGRALAHAPVYVLDDALQRVPDGVVGEIFIGGSGVARGYRGKPALTAERFLADPFAGAGARMYRSGDRGRIRADGSLEFLGRIDRQLKVRGYRIEPGEIEAALTADERIAQAYVLAQGELDGRRLVAYAVPARRPLDAEAVLASLRGRLPAHLLPSALVLLDRFPLTAHGKIDPSALPPSAASASADEAAEHLAPRTPAERAIAAIWVEVLGCRPPGLRDRFFALGGHSLLATRAVGRIRRALGVEFGLRDFFAAHTLEELARSVDAARTRAPAAALTAAPRSARMPLSHAQRSLWTLDRIDATGAAGAAYNMPIALRADGALNLDALQRALTELARRHESLRTAFRRDGAELYAEILPAQALLPELHDLATLAPVEREAEAARLQQGEMRHRFDLDAGRLLRALLLRFDAQRHLLILTTHHIVADGWSAALLVDELRALYHAYADGGASPLREPALQHADYEAWQRARVDETALAQRAQRSRERLHGAPTVLQLPADRARPPAQSYRGALHRFVLPASLHHALQALSAQHDATLYMTLLAGFNVLLARLSGADDLLTGSPLALRAEPGLEEVVGPLLNTVVLRLRLGDDPSFAELLARARATTLDAYDEQDLPFERVIAELRPQRDLSRPPLVQALFSLQNYPAAAAPATALWQRAHSPWSHAKYDLSLYVEETADGLACECEYATDLFDAATVQGWCAQWAGLLAAAAADPQARLSRLAPVAGEAAAADAKDDAADDNPALAGYDRLSIPALIREQARQRPQAIAVGCGDRSLSYAELERRSSALSRRLRAAGVGPGERVGICVERSVELSVALLAALKSGAAYVPLDPAYPQSRLDYMIGDSGLRCVLSDRASAQRVAATLPHERLIAVDDAPEGDTAAAGEGDDESWYERPADGVAYVIYTSGSTGRPKGCVVTDRGLLNLLHALAERFGLGPDDSLLAVTPYSFDIAGLELLMPLLRGARVHISPAGHARDSARLARSIRELRPTLMQATPATWQMLHRAGWRNDTGMQVLCGGEALPEALREALAQGGPAWNLYGPTETTIWSTLDAISADSPVTIGRPIANTRVYVLDAAMAPVPAGEEGDLYIGGDGVARGYWNRPALTAQSFLADPFSVGGVIYRTGDRARWRADGRLDYLGRADAQIKLRGFRIELGEIEAELARHPQIDLCACAVNRDGEPQLVAAFVAAAGAQPGRRELQDFLRARLPEHMIPARFIAVPALPLTANGKTDRNAIAALSDAEAAPAGGQGELAPRLLALWREALGRDEVGFDEGFFEQGGSSMQAVILAERIAAELAPGFEVTSLFEFGSLSRLTEHLQAQALPRTAPVEQAAPARPAAAAQAGPGLPAYYADSVAIVGMSCAFPGARDHDEFWVNLLQGRESIERIPDAELRALGVPAHVLADPNYVPVRSDLAGRDLFDADFFNVSERDAQLMDPQLRLLLTHAWRAIEDAGYRVGEIADTAVFATASNSAYHARLLASAPASAQSIEQYVGWIMAQNGTLPAVISHKLGLRGPSLFVHSNCSSSLSALDLARRRLLEGEWRHALVAAARVASFEGAGYVHQDGMNFSSDGRLRAFDAAADGAVGGEGVAVLLLKRAADAIADGDHVYALLRASAVNNDGGDSAGFYAPSVAGQRAVIERALAAADIAPESIAYVEAHGTGTPLGDPIEVAALSQAYGRHTQARQFCGIGSVKTNIGHLDTAAGLAGCIKAALSLSRGRIPATLHFRTANPALKLEQSPFYVVDAAQAWTGPRPHRAAVSSMGVGGSNAHAILEECPAAASGDELAPGPWLFPLSARDPQCLRASAERLLAFLAGAPSLPGLAFTLQAGREPMPHRLAILAADAQELQARLRGYLRGDAAAGVYSGHAARAAAGDRTGHRTDDPAGAELQTALARWAAQGHYDQLASLWVNGFAFDWRALYPNGAPRRISAPTYPFNPRRFWLDTLDAPAVATSAPVPATTAVQLFAERWDRPADMPAAWPHRQCLVLCDFSADAPLARALAGRASGADLRSLPRSDASAGARCLAHAEALLELVRETAAAAPALIRLVLPADDDGALYAALAALLLSAKREYDRLEVQILRVAADADAQALAAQLLDAPPPAARQLRDYGAANARTRRFEALRERDGAAPPWRDGGRYLIAGGAGRLGLLLAREMAADLRSGRIVLTGRGELAADTAAAVAALTTPTLQVEYRRADIADAAQAQALLQSLHAQYGGLDGIVHAAGVLDDGYLARKRAGQARAVLAPKVSGLENLDRGHGAAPLDFLICFGSIGGALGSAGQSDYAAANAFMRGYAAARNARAAHGERHGRALCIDWPYWRDGGMRLSAQAEAELAQAGLAPLQARDGLAALRRAWNSGESCVTVLAGEPAAVAALLDGHESRVPSAAATAQTLVVETDGGLSRAALRRLVEVFADVSKIDPARIDPEQALEAFSIDSIMIAQLNQRLAGAFQGLSKTLFYQYRTLAEIGEHLAADHAQACLRWSGAAAGATHAQAAIETRVETTIEAKAPPARATALAAAAPASVRRASASAREPIAIVGLAGRYPQARDLDQFWRNLRAGRDSVGPIPAQRWSLDGFFCADPDSAVARRMSYSRWGGFLEGFAEFDPLFFGIAPAQALDMDPQERLFLQTCWQALEDGNYTRQRLAQRHRGRVGVFAGITKTGFELHARDLAAQGDPATPYTSFSSVANRVSYLLDLNGPSFPIDTMCSASLTAIHEACEHLLRDECELALAGGVNLYLHPSTYVGLCSQRMLSTDGRCRSFGADASGFVPGEGVGVVLLKPLSAAERDGDRIHGTILASGINHGGRTHGYTVPNPRAQRDLVRDTLARAGVGADQIGCVEAHGTGTAMGDPIEVEGLSQAFAATTADTGFCALGSVKSNIGHLEAAAGVAGLTKVLLQFRHGELAPTLHSERPNPDLDLAATPFVLPQRAEPWPRPHARDGATALRTATVSSFGAGGANAFLVVQEYPHAAAPEPATPASAPALWVLSTRRADRLAEYARRLAQALEQGDYGDADLGAIAATLQLGREAMEHRLGFAASSLTQAVAILRGYAEGRAPDHPLHVGKAGRDGAAAAQSAEALLREGRYEPALAAWVAGAALDWSALYAQTPALVALPTYPFAEETYWPVAAPAPLAGAAETADEPRFAMAEGARLLTPEWQDAAAPDAPAPAGEWLVINASAAQLHALAARRPIATDWRGRAALREVLAGRQPSKVLWFAPVTAESASARPGFDPATRDFESLLRDPAAAVEQCAALLQVLHESAAAVELVAVTRHGQPLDTAQALDPAQAAVAGFLRSAAKDYRHSAFALADLDAGAEPGLEALAALRAVAGRATVYAHCDGRWLRSGLTEVEVARLAPGGFRHGGVYVLIGGAGHVGRQVSDYLLREHAATVIWVGRRPAAEVEASLSAFAPQQRPFYHQADAADAQALRQVRDAVLARHGRIDAVLAATTYFSLAPAASLAPAELRAAFDAKTAPAVRIAQTFAGDARDGIVFFSSLVSFIGNREQSHYAAACAWQDAFARLLERRSGAPVRVANWGYWTIDDPRRSQELSEIGIEFIDADCGGAALQALLCGPYRQLGLIRTQRPLAVEGLHPQQRLRIDGARVERIAAKSPDEGRAGAPAVAGQAPAAAAEDPFALGEFVHAALARELCAALRMDPALLDAQAMFADYGVDSIVGLRLVRAVNQALGLSLPATCLFDHPNLERLAAHVAQSHRVDAQRAQVAQVAKTPAPATASTSATAAAEPAGALRREPIAVIGMSGRFPQSDDSAELWRHLAAGRDLIEPASRWPEAALRGADGEALCRHAGYIRDVDRFDPLFFRISRADAAYMDPQQRLCLEESWKALESAGLAGRAVAGRKCGVYVGCSGEDYTQLLAGQLGDGELPAAAMHGSSTALLSSRIAYHLDLRGPAMTVDTACSSGLVAVHLACQALWTDEIELAIAGGVHVQCTHWFHLIGSRAGMLSAHGRCFTFDARADGFVPADGVGMVVLKKLSAALAEGDPIVGVIAASAINQDGTSNGLTAPSALAQEQLELEVYDRFGIDVTQIQMAEAHGTGTALGDPIEFQALTRAFRQRTQRSHYCAIGSVKSNLGHAAEAAGMAGLFKVLLALQHRQIPPSLHFRDGNPHIDFADSPFYVNTALRDWPAPERGPRRATLSAFGLSGTNAHLVIEQAPAPAAAAATALPCLIALSARTPEQLRLSQRRLLDALREREDLDCAQVSCTLLLGRQHFEHRWTCVAASAAEAAAALDAALAAAAAAAPARPAARELDALGREAAQCIQAATQASQRRDALQRLGELFVRGCTPDFAGLFERATQRIALPTYPFARERYWIDPPLGAVATAASAAESAAGSAAPAPAAASGSDAARAAEELHDFIADFLQSALVLAPGELAADTDLHDLGADSLVSMRLMRAIGQRYGLDVSGRELFEHPSVAALCAHVGARLAARTAAAPAPAAAADARDPLDALLDRFESGNLDLDAMQALIETRLAQTPADAAEGAR</sequence>
<dbReference type="Pfam" id="PF00668">
    <property type="entry name" value="Condensation"/>
    <property type="match status" value="2"/>
</dbReference>
<gene>
    <name evidence="15" type="ORF">LEN_2517</name>
</gene>
<dbReference type="SMART" id="SM00825">
    <property type="entry name" value="PKS_KS"/>
    <property type="match status" value="3"/>
</dbReference>
<comment type="cofactor">
    <cofactor evidence="1">
        <name>pantetheine 4'-phosphate</name>
        <dbReference type="ChEBI" id="CHEBI:47942"/>
    </cofactor>
</comment>
<dbReference type="GO" id="GO:0031177">
    <property type="term" value="F:phosphopantetheine binding"/>
    <property type="evidence" value="ECO:0007669"/>
    <property type="project" value="InterPro"/>
</dbReference>
<dbReference type="InterPro" id="IPR014031">
    <property type="entry name" value="Ketoacyl_synth_C"/>
</dbReference>
<dbReference type="FunFam" id="3.40.50.980:FF:000001">
    <property type="entry name" value="Non-ribosomal peptide synthetase"/>
    <property type="match status" value="2"/>
</dbReference>
<keyword evidence="11" id="KW-0175">Coiled coil</keyword>
<dbReference type="Gene3D" id="3.30.559.10">
    <property type="entry name" value="Chloramphenicol acetyltransferase-like domain"/>
    <property type="match status" value="2"/>
</dbReference>
<dbReference type="InterPro" id="IPR018201">
    <property type="entry name" value="Ketoacyl_synth_AS"/>
</dbReference>
<feature type="domain" description="Carrier" evidence="13">
    <location>
        <begin position="2954"/>
        <end position="3029"/>
    </location>
</feature>
<keyword evidence="9" id="KW-0808">Transferase</keyword>
<keyword evidence="8" id="KW-0597">Phosphoprotein</keyword>
<keyword evidence="10" id="KW-0677">Repeat</keyword>
<dbReference type="FunFam" id="3.30.300.30:FF:000015">
    <property type="entry name" value="Nonribosomal peptide synthase SidD"/>
    <property type="match status" value="1"/>
</dbReference>
<feature type="domain" description="Carrier" evidence="13">
    <location>
        <begin position="6080"/>
        <end position="6158"/>
    </location>
</feature>
<dbReference type="Gene3D" id="3.30.300.30">
    <property type="match status" value="4"/>
</dbReference>
<dbReference type="NCBIfam" id="NF003417">
    <property type="entry name" value="PRK04813.1"/>
    <property type="match status" value="4"/>
</dbReference>
<evidence type="ECO:0000256" key="6">
    <source>
        <dbReference type="ARBA" id="ARBA00022450"/>
    </source>
</evidence>
<feature type="domain" description="Ketosynthase family 3 (KS3)" evidence="14">
    <location>
        <begin position="3059"/>
        <end position="3484"/>
    </location>
</feature>
<evidence type="ECO:0000256" key="10">
    <source>
        <dbReference type="ARBA" id="ARBA00022737"/>
    </source>
</evidence>
<feature type="domain" description="Carrier" evidence="13">
    <location>
        <begin position="858"/>
        <end position="933"/>
    </location>
</feature>
<dbReference type="GO" id="GO:0009239">
    <property type="term" value="P:enterobactin biosynthetic process"/>
    <property type="evidence" value="ECO:0007669"/>
    <property type="project" value="TreeGrafter"/>
</dbReference>
<dbReference type="PROSITE" id="PS00455">
    <property type="entry name" value="AMP_BINDING"/>
    <property type="match status" value="2"/>
</dbReference>
<dbReference type="CDD" id="cd02440">
    <property type="entry name" value="AdoMet_MTases"/>
    <property type="match status" value="1"/>
</dbReference>
<dbReference type="Gene3D" id="2.30.38.10">
    <property type="entry name" value="Luciferase, Domain 3"/>
    <property type="match status" value="1"/>
</dbReference>
<dbReference type="GO" id="GO:0009403">
    <property type="term" value="P:toxin biosynthetic process"/>
    <property type="evidence" value="ECO:0007669"/>
    <property type="project" value="UniProtKB-ARBA"/>
</dbReference>
<proteinExistence type="inferred from homology"/>
<evidence type="ECO:0000256" key="2">
    <source>
        <dbReference type="ARBA" id="ARBA00004496"/>
    </source>
</evidence>
<dbReference type="PROSITE" id="PS00606">
    <property type="entry name" value="KS3_1"/>
    <property type="match status" value="1"/>
</dbReference>
<dbReference type="NCBIfam" id="TIGR01733">
    <property type="entry name" value="AA-adenyl-dom"/>
    <property type="match status" value="3"/>
</dbReference>
<dbReference type="Gene3D" id="1.10.1200.10">
    <property type="entry name" value="ACP-like"/>
    <property type="match status" value="6"/>
</dbReference>
<evidence type="ECO:0000259" key="13">
    <source>
        <dbReference type="PROSITE" id="PS50075"/>
    </source>
</evidence>
<dbReference type="SMART" id="SM00822">
    <property type="entry name" value="PKS_KR"/>
    <property type="match status" value="2"/>
</dbReference>
<dbReference type="InterPro" id="IPR045851">
    <property type="entry name" value="AMP-bd_C_sf"/>
</dbReference>
<evidence type="ECO:0000256" key="8">
    <source>
        <dbReference type="ARBA" id="ARBA00022553"/>
    </source>
</evidence>
<dbReference type="Pfam" id="PF22336">
    <property type="entry name" value="RhiE-like_linker"/>
    <property type="match status" value="2"/>
</dbReference>
<dbReference type="PROSITE" id="PS00012">
    <property type="entry name" value="PHOSPHOPANTETHEINE"/>
    <property type="match status" value="3"/>
</dbReference>
<evidence type="ECO:0000313" key="16">
    <source>
        <dbReference type="Proteomes" id="UP000218824"/>
    </source>
</evidence>
<reference evidence="15 16" key="1">
    <citation type="journal article" date="2017" name="DNA Res.">
        <title>Complete genome sequence and expression profile of the commercial lytic enzyme producer Lysobacter enzymogenes M497-1.</title>
        <authorList>
            <person name="Takami H."/>
            <person name="Toyoda A."/>
            <person name="Uchiyama I."/>
            <person name="Itoh T."/>
            <person name="Takaki Y."/>
            <person name="Arai W."/>
            <person name="Nishi S."/>
            <person name="Kawai M."/>
            <person name="Shinya K."/>
            <person name="Ikeda H."/>
        </authorList>
    </citation>
    <scope>NUCLEOTIDE SEQUENCE [LARGE SCALE GENOMIC DNA]</scope>
    <source>
        <strain evidence="15 16">M497-1</strain>
    </source>
</reference>
<dbReference type="InterPro" id="IPR057326">
    <property type="entry name" value="KR_dom"/>
</dbReference>
<dbReference type="InterPro" id="IPR009081">
    <property type="entry name" value="PP-bd_ACP"/>
</dbReference>
<dbReference type="Proteomes" id="UP000218824">
    <property type="component" value="Chromosome"/>
</dbReference>
<dbReference type="Gene3D" id="1.10.1240.100">
    <property type="match status" value="3"/>
</dbReference>
<dbReference type="FunFam" id="3.40.50.12780:FF:000012">
    <property type="entry name" value="Non-ribosomal peptide synthetase"/>
    <property type="match status" value="2"/>
</dbReference>
<dbReference type="FunFam" id="1.10.1200.10:FF:000016">
    <property type="entry name" value="Non-ribosomal peptide synthase"/>
    <property type="match status" value="1"/>
</dbReference>
<dbReference type="SUPFAM" id="SSF51735">
    <property type="entry name" value="NAD(P)-binding Rossmann-fold domains"/>
    <property type="match status" value="3"/>
</dbReference>
<dbReference type="InterPro" id="IPR020845">
    <property type="entry name" value="AMP-binding_CS"/>
</dbReference>
<comment type="subcellular location">
    <subcellularLocation>
        <location evidence="2">Cytoplasm</location>
    </subcellularLocation>
</comment>